<feature type="domain" description="N-acetyltransferase" evidence="1">
    <location>
        <begin position="5"/>
        <end position="129"/>
    </location>
</feature>
<dbReference type="RefSeq" id="WP_093713513.1">
    <property type="nucleotide sequence ID" value="NZ_FONG01000006.1"/>
</dbReference>
<keyword evidence="3" id="KW-1185">Reference proteome</keyword>
<dbReference type="GO" id="GO:0016747">
    <property type="term" value="F:acyltransferase activity, transferring groups other than amino-acyl groups"/>
    <property type="evidence" value="ECO:0007669"/>
    <property type="project" value="InterPro"/>
</dbReference>
<dbReference type="Pfam" id="PF13302">
    <property type="entry name" value="Acetyltransf_3"/>
    <property type="match status" value="1"/>
</dbReference>
<proteinExistence type="predicted"/>
<reference evidence="2 3" key="1">
    <citation type="submission" date="2016-10" db="EMBL/GenBank/DDBJ databases">
        <authorList>
            <person name="de Groot N.N."/>
        </authorList>
    </citation>
    <scope>NUCLEOTIDE SEQUENCE [LARGE SCALE GENOMIC DNA]</scope>
    <source>
        <strain evidence="2 3">CGMCC 4.3510</strain>
    </source>
</reference>
<evidence type="ECO:0000313" key="3">
    <source>
        <dbReference type="Proteomes" id="UP000199323"/>
    </source>
</evidence>
<keyword evidence="2" id="KW-0808">Transferase</keyword>
<dbReference type="Proteomes" id="UP000199323">
    <property type="component" value="Unassembled WGS sequence"/>
</dbReference>
<organism evidence="2 3">
    <name type="scientific">Actinacidiphila alni</name>
    <dbReference type="NCBI Taxonomy" id="380248"/>
    <lineage>
        <taxon>Bacteria</taxon>
        <taxon>Bacillati</taxon>
        <taxon>Actinomycetota</taxon>
        <taxon>Actinomycetes</taxon>
        <taxon>Kitasatosporales</taxon>
        <taxon>Streptomycetaceae</taxon>
        <taxon>Actinacidiphila</taxon>
    </lineage>
</organism>
<evidence type="ECO:0000259" key="1">
    <source>
        <dbReference type="Pfam" id="PF13302"/>
    </source>
</evidence>
<dbReference type="STRING" id="380248.SAMN05216251_106123"/>
<evidence type="ECO:0000313" key="2">
    <source>
        <dbReference type="EMBL" id="SFE90081.1"/>
    </source>
</evidence>
<name>A0A1I2ECA3_9ACTN</name>
<dbReference type="Gene3D" id="3.40.630.30">
    <property type="match status" value="1"/>
</dbReference>
<dbReference type="EMBL" id="FONG01000006">
    <property type="protein sequence ID" value="SFE90081.1"/>
    <property type="molecule type" value="Genomic_DNA"/>
</dbReference>
<accession>A0A1I2ECA3</accession>
<dbReference type="InterPro" id="IPR016181">
    <property type="entry name" value="Acyl_CoA_acyltransferase"/>
</dbReference>
<protein>
    <submittedName>
        <fullName evidence="2">Acetyltransferase (GNAT) domain-containing protein</fullName>
    </submittedName>
</protein>
<dbReference type="SUPFAM" id="SSF55729">
    <property type="entry name" value="Acyl-CoA N-acyltransferases (Nat)"/>
    <property type="match status" value="1"/>
</dbReference>
<dbReference type="OrthoDB" id="3674918at2"/>
<dbReference type="InterPro" id="IPR000182">
    <property type="entry name" value="GNAT_dom"/>
</dbReference>
<dbReference type="AlphaFoldDB" id="A0A1I2ECA3"/>
<gene>
    <name evidence="2" type="ORF">SAMN05216251_106123</name>
</gene>
<sequence>MPFVTVRHFTEDDIPTRTALLRESRFQANLTDFAVVSADDALTANQRRTIEREHAVKRMFTLCGSGGGTVGFAWITSIDWPGQTCELSFGVLPECRGRYGAAAVAAAHAHIRAELNMRVVVNQVLEHNTMLVPAELLSEQRRVRCAYDSYTVGEWRTACYWTESEQDVARQREQAAQRRRAIADRIRTASASPLPS</sequence>